<dbReference type="FunFam" id="3.30.70.141:FF:000039">
    <property type="entry name" value="Nucleoside diphosphate kinase B"/>
    <property type="match status" value="1"/>
</dbReference>
<comment type="catalytic activity">
    <reaction evidence="1 23">
        <text>a 2'-deoxyribonucleoside 5'-diphosphate + ATP = a 2'-deoxyribonucleoside 5'-triphosphate + ADP</text>
        <dbReference type="Rhea" id="RHEA:44640"/>
        <dbReference type="ChEBI" id="CHEBI:30616"/>
        <dbReference type="ChEBI" id="CHEBI:61560"/>
        <dbReference type="ChEBI" id="CHEBI:73316"/>
        <dbReference type="ChEBI" id="CHEBI:456216"/>
        <dbReference type="EC" id="2.7.4.6"/>
    </reaction>
</comment>
<evidence type="ECO:0000256" key="1">
    <source>
        <dbReference type="ARBA" id="ARBA00000082"/>
    </source>
</evidence>
<comment type="function">
    <text evidence="4">Major role in the synthesis of nucleoside triphosphates other than ATP.</text>
</comment>
<comment type="catalytic activity">
    <reaction evidence="2">
        <text>a ribonucleoside 5'-diphosphate + ATP = a ribonucleoside 5'-triphosphate + ADP</text>
        <dbReference type="Rhea" id="RHEA:18113"/>
        <dbReference type="ChEBI" id="CHEBI:30616"/>
        <dbReference type="ChEBI" id="CHEBI:57930"/>
        <dbReference type="ChEBI" id="CHEBI:61557"/>
        <dbReference type="ChEBI" id="CHEBI:456216"/>
        <dbReference type="EC" id="2.7.4.6"/>
    </reaction>
</comment>
<evidence type="ECO:0000256" key="7">
    <source>
        <dbReference type="ARBA" id="ARBA00004496"/>
    </source>
</evidence>
<keyword evidence="16 23" id="KW-0067">ATP-binding</keyword>
<evidence type="ECO:0000256" key="11">
    <source>
        <dbReference type="ARBA" id="ARBA00022553"/>
    </source>
</evidence>
<feature type="active site" description="Pros-phosphohistidine intermediate" evidence="21">
    <location>
        <position position="179"/>
    </location>
</feature>
<evidence type="ECO:0000256" key="17">
    <source>
        <dbReference type="ARBA" id="ARBA00022842"/>
    </source>
</evidence>
<dbReference type="GO" id="GO:0005634">
    <property type="term" value="C:nucleus"/>
    <property type="evidence" value="ECO:0007669"/>
    <property type="project" value="UniProtKB-SubCell"/>
</dbReference>
<comment type="similarity">
    <text evidence="9 21 22">Belongs to the NDK family.</text>
</comment>
<dbReference type="Proteomes" id="UP000261660">
    <property type="component" value="Unplaced"/>
</dbReference>
<feature type="binding site" evidence="21">
    <location>
        <position position="149"/>
    </location>
    <ligand>
        <name>ATP</name>
        <dbReference type="ChEBI" id="CHEBI:30616"/>
    </ligand>
</feature>
<dbReference type="CDD" id="cd04413">
    <property type="entry name" value="NDPk_I"/>
    <property type="match status" value="1"/>
</dbReference>
<dbReference type="GO" id="GO:0004550">
    <property type="term" value="F:nucleoside diphosphate kinase activity"/>
    <property type="evidence" value="ECO:0007669"/>
    <property type="project" value="UniProtKB-EC"/>
</dbReference>
<keyword evidence="11" id="KW-0597">Phosphoprotein</keyword>
<dbReference type="HAMAP" id="MF_00451">
    <property type="entry name" value="NDP_kinase"/>
    <property type="match status" value="1"/>
</dbReference>
<keyword evidence="20" id="KW-0131">Cell cycle</keyword>
<evidence type="ECO:0000313" key="26">
    <source>
        <dbReference type="Ensembl" id="ENSLBEP00000036681.1"/>
    </source>
</evidence>
<feature type="binding site" evidence="21">
    <location>
        <position position="176"/>
    </location>
    <ligand>
        <name>ATP</name>
        <dbReference type="ChEBI" id="CHEBI:30616"/>
    </ligand>
</feature>
<keyword evidence="14 23" id="KW-0547">Nucleotide-binding</keyword>
<dbReference type="InterPro" id="IPR034907">
    <property type="entry name" value="NDK-like_dom"/>
</dbReference>
<dbReference type="GO" id="GO:0001726">
    <property type="term" value="C:ruffle"/>
    <property type="evidence" value="ECO:0007669"/>
    <property type="project" value="UniProtKB-SubCell"/>
</dbReference>
<evidence type="ECO:0000256" key="21">
    <source>
        <dbReference type="PROSITE-ProRule" id="PRU00706"/>
    </source>
</evidence>
<feature type="binding site" evidence="21">
    <location>
        <position position="73"/>
    </location>
    <ligand>
        <name>ATP</name>
        <dbReference type="ChEBI" id="CHEBI:30616"/>
    </ligand>
</feature>
<evidence type="ECO:0000256" key="24">
    <source>
        <dbReference type="SAM" id="Phobius"/>
    </source>
</evidence>
<evidence type="ECO:0000256" key="19">
    <source>
        <dbReference type="ARBA" id="ARBA00023273"/>
    </source>
</evidence>
<proteinExistence type="inferred from homology"/>
<dbReference type="GeneTree" id="ENSGT00940000164818"/>
<evidence type="ECO:0000256" key="13">
    <source>
        <dbReference type="ARBA" id="ARBA00022723"/>
    </source>
</evidence>
<feature type="domain" description="Nucleoside diphosphate kinase-like" evidence="25">
    <location>
        <begin position="65"/>
        <end position="202"/>
    </location>
</feature>
<evidence type="ECO:0000256" key="4">
    <source>
        <dbReference type="ARBA" id="ARBA00003465"/>
    </source>
</evidence>
<evidence type="ECO:0000256" key="14">
    <source>
        <dbReference type="ARBA" id="ARBA00022741"/>
    </source>
</evidence>
<dbReference type="InterPro" id="IPR023005">
    <property type="entry name" value="Nucleoside_diP_kinase_AS"/>
</dbReference>
<dbReference type="InterPro" id="IPR001564">
    <property type="entry name" value="Nucleoside_diP_kinase"/>
</dbReference>
<accession>A0A3Q3GTK8</accession>
<keyword evidence="12 23" id="KW-0808">Transferase</keyword>
<dbReference type="GO" id="GO:0030027">
    <property type="term" value="C:lamellipodium"/>
    <property type="evidence" value="ECO:0007669"/>
    <property type="project" value="UniProtKB-SubCell"/>
</dbReference>
<name>A0A3Q3GTK8_9LABR</name>
<dbReference type="GO" id="GO:0005524">
    <property type="term" value="F:ATP binding"/>
    <property type="evidence" value="ECO:0007669"/>
    <property type="project" value="UniProtKB-KW"/>
</dbReference>
<evidence type="ECO:0000256" key="3">
    <source>
        <dbReference type="ARBA" id="ARBA00001946"/>
    </source>
</evidence>
<dbReference type="PROSITE" id="PS00469">
    <property type="entry name" value="NDPK"/>
    <property type="match status" value="1"/>
</dbReference>
<dbReference type="GO" id="GO:0006183">
    <property type="term" value="P:GTP biosynthetic process"/>
    <property type="evidence" value="ECO:0007669"/>
    <property type="project" value="InterPro"/>
</dbReference>
<evidence type="ECO:0000256" key="20">
    <source>
        <dbReference type="ARBA" id="ARBA00023306"/>
    </source>
</evidence>
<keyword evidence="24" id="KW-0472">Membrane</keyword>
<dbReference type="Pfam" id="PF00334">
    <property type="entry name" value="NDK"/>
    <property type="match status" value="1"/>
</dbReference>
<evidence type="ECO:0000256" key="16">
    <source>
        <dbReference type="ARBA" id="ARBA00022840"/>
    </source>
</evidence>
<keyword evidence="10" id="KW-0963">Cytoplasm</keyword>
<dbReference type="GO" id="GO:0005737">
    <property type="term" value="C:cytoplasm"/>
    <property type="evidence" value="ECO:0007669"/>
    <property type="project" value="UniProtKB-SubCell"/>
</dbReference>
<dbReference type="Gene3D" id="3.30.70.141">
    <property type="entry name" value="Nucleoside diphosphate kinase-like domain"/>
    <property type="match status" value="1"/>
</dbReference>
<feature type="binding site" evidence="21">
    <location>
        <position position="166"/>
    </location>
    <ligand>
        <name>ATP</name>
        <dbReference type="ChEBI" id="CHEBI:30616"/>
    </ligand>
</feature>
<evidence type="ECO:0000256" key="2">
    <source>
        <dbReference type="ARBA" id="ARBA00000937"/>
    </source>
</evidence>
<dbReference type="GO" id="GO:0006241">
    <property type="term" value="P:CTP biosynthetic process"/>
    <property type="evidence" value="ECO:0007669"/>
    <property type="project" value="InterPro"/>
</dbReference>
<dbReference type="FunCoup" id="A0A3Q3GTK8">
    <property type="interactions" value="652"/>
</dbReference>
<dbReference type="EC" id="2.7.4.6" evidence="23"/>
<reference evidence="26" key="2">
    <citation type="submission" date="2025-09" db="UniProtKB">
        <authorList>
            <consortium name="Ensembl"/>
        </authorList>
    </citation>
    <scope>IDENTIFICATION</scope>
</reference>
<dbReference type="PRINTS" id="PR01243">
    <property type="entry name" value="NUCDPKINASE"/>
</dbReference>
<feature type="binding site" evidence="21">
    <location>
        <position position="121"/>
    </location>
    <ligand>
        <name>ATP</name>
        <dbReference type="ChEBI" id="CHEBI:30616"/>
    </ligand>
</feature>
<feature type="transmembrane region" description="Helical" evidence="24">
    <location>
        <begin position="32"/>
        <end position="58"/>
    </location>
</feature>
<dbReference type="NCBIfam" id="NF001908">
    <property type="entry name" value="PRK00668.1"/>
    <property type="match status" value="1"/>
</dbReference>
<feature type="binding site" evidence="21">
    <location>
        <position position="155"/>
    </location>
    <ligand>
        <name>ATP</name>
        <dbReference type="ChEBI" id="CHEBI:30616"/>
    </ligand>
</feature>
<comment type="subcellular location">
    <subcellularLocation>
        <location evidence="8">Cell projection</location>
        <location evidence="8">Lamellipodium</location>
    </subcellularLocation>
    <subcellularLocation>
        <location evidence="6">Cell projection</location>
        <location evidence="6">Ruffle</location>
    </subcellularLocation>
    <subcellularLocation>
        <location evidence="7">Cytoplasm</location>
    </subcellularLocation>
    <subcellularLocation>
        <location evidence="5">Nucleus</location>
    </subcellularLocation>
</comment>
<sequence>MFVSVLWGRCPLHRPAPHLLKVPHASKRSKRLFFFFLLSTGFFSCSLSICFMLSLFCFRIMAELKERTFIAIKPDGVQRGIIGEVIKRFEMKGFKLVGMKMLQASEDHLMQHYIDLKDRPFFPTLINYMSSGPVVAMVWEGKGAVKTGRVMLGETNPADSKPGTIRGDFCIDVSKNIIHGSDSVDSANKEISLWFKDDELVSYTSCAFSWLY</sequence>
<evidence type="ECO:0000256" key="9">
    <source>
        <dbReference type="ARBA" id="ARBA00008142"/>
    </source>
</evidence>
<dbReference type="STRING" id="56723.ENSLBEP00000036681"/>
<evidence type="ECO:0000256" key="15">
    <source>
        <dbReference type="ARBA" id="ARBA00022777"/>
    </source>
</evidence>
<evidence type="ECO:0000256" key="18">
    <source>
        <dbReference type="ARBA" id="ARBA00023242"/>
    </source>
</evidence>
<evidence type="ECO:0000256" key="22">
    <source>
        <dbReference type="RuleBase" id="RU004011"/>
    </source>
</evidence>
<evidence type="ECO:0000256" key="10">
    <source>
        <dbReference type="ARBA" id="ARBA00022490"/>
    </source>
</evidence>
<evidence type="ECO:0000256" key="23">
    <source>
        <dbReference type="RuleBase" id="RU004013"/>
    </source>
</evidence>
<dbReference type="SUPFAM" id="SSF54919">
    <property type="entry name" value="Nucleoside diphosphate kinase, NDK"/>
    <property type="match status" value="1"/>
</dbReference>
<dbReference type="SMART" id="SM00562">
    <property type="entry name" value="NDK"/>
    <property type="match status" value="1"/>
</dbReference>
<dbReference type="PROSITE" id="PS51374">
    <property type="entry name" value="NDPK_LIKE"/>
    <property type="match status" value="1"/>
</dbReference>
<dbReference type="Ensembl" id="ENSLBET00000038212.1">
    <property type="protein sequence ID" value="ENSLBEP00000036681.1"/>
    <property type="gene ID" value="ENSLBEG00000027439.1"/>
</dbReference>
<dbReference type="PANTHER" id="PTHR11349">
    <property type="entry name" value="NUCLEOSIDE DIPHOSPHATE KINASE"/>
    <property type="match status" value="1"/>
</dbReference>
<keyword evidence="15 23" id="KW-0418">Kinase</keyword>
<reference evidence="26" key="1">
    <citation type="submission" date="2025-08" db="UniProtKB">
        <authorList>
            <consortium name="Ensembl"/>
        </authorList>
    </citation>
    <scope>IDENTIFICATION</scope>
</reference>
<dbReference type="InterPro" id="IPR036850">
    <property type="entry name" value="NDK-like_dom_sf"/>
</dbReference>
<keyword evidence="19" id="KW-0966">Cell projection</keyword>
<keyword evidence="18" id="KW-0539">Nucleus</keyword>
<protein>
    <recommendedName>
        <fullName evidence="23">Nucleoside diphosphate kinase</fullName>
        <ecNumber evidence="23">2.7.4.6</ecNumber>
    </recommendedName>
</protein>
<evidence type="ECO:0000256" key="5">
    <source>
        <dbReference type="ARBA" id="ARBA00004123"/>
    </source>
</evidence>
<dbReference type="AlphaFoldDB" id="A0A3Q3GTK8"/>
<evidence type="ECO:0000256" key="6">
    <source>
        <dbReference type="ARBA" id="ARBA00004466"/>
    </source>
</evidence>
<organism evidence="26 27">
    <name type="scientific">Labrus bergylta</name>
    <name type="common">ballan wrasse</name>
    <dbReference type="NCBI Taxonomy" id="56723"/>
    <lineage>
        <taxon>Eukaryota</taxon>
        <taxon>Metazoa</taxon>
        <taxon>Chordata</taxon>
        <taxon>Craniata</taxon>
        <taxon>Vertebrata</taxon>
        <taxon>Euteleostomi</taxon>
        <taxon>Actinopterygii</taxon>
        <taxon>Neopterygii</taxon>
        <taxon>Teleostei</taxon>
        <taxon>Neoteleostei</taxon>
        <taxon>Acanthomorphata</taxon>
        <taxon>Eupercaria</taxon>
        <taxon>Labriformes</taxon>
        <taxon>Labridae</taxon>
        <taxon>Labrus</taxon>
    </lineage>
</organism>
<keyword evidence="27" id="KW-1185">Reference proteome</keyword>
<keyword evidence="24" id="KW-0812">Transmembrane</keyword>
<keyword evidence="13" id="KW-0479">Metal-binding</keyword>
<evidence type="ECO:0000259" key="25">
    <source>
        <dbReference type="SMART" id="SM00562"/>
    </source>
</evidence>
<evidence type="ECO:0000313" key="27">
    <source>
        <dbReference type="Proteomes" id="UP000261660"/>
    </source>
</evidence>
<dbReference type="GO" id="GO:0046872">
    <property type="term" value="F:metal ion binding"/>
    <property type="evidence" value="ECO:0007669"/>
    <property type="project" value="UniProtKB-KW"/>
</dbReference>
<comment type="cofactor">
    <cofactor evidence="3">
        <name>Mg(2+)</name>
        <dbReference type="ChEBI" id="CHEBI:18420"/>
    </cofactor>
</comment>
<keyword evidence="17" id="KW-0460">Magnesium</keyword>
<evidence type="ECO:0000256" key="12">
    <source>
        <dbReference type="ARBA" id="ARBA00022679"/>
    </source>
</evidence>
<keyword evidence="24" id="KW-1133">Transmembrane helix</keyword>
<dbReference type="InParanoid" id="A0A3Q3GTK8"/>
<evidence type="ECO:0000256" key="8">
    <source>
        <dbReference type="ARBA" id="ARBA00004510"/>
    </source>
</evidence>
<dbReference type="GO" id="GO:0006228">
    <property type="term" value="P:UTP biosynthetic process"/>
    <property type="evidence" value="ECO:0007669"/>
    <property type="project" value="InterPro"/>
</dbReference>